<dbReference type="InterPro" id="IPR031348">
    <property type="entry name" value="PigL_N"/>
</dbReference>
<dbReference type="InterPro" id="IPR036028">
    <property type="entry name" value="SH3-like_dom_sf"/>
</dbReference>
<dbReference type="Pfam" id="PF17111">
    <property type="entry name" value="PigL_N"/>
    <property type="match status" value="1"/>
</dbReference>
<evidence type="ECO:0000256" key="3">
    <source>
        <dbReference type="SAM" id="MobiDB-lite"/>
    </source>
</evidence>
<dbReference type="Gene3D" id="2.30.30.40">
    <property type="entry name" value="SH3 Domains"/>
    <property type="match status" value="2"/>
</dbReference>
<accession>R7YK14</accession>
<evidence type="ECO:0000256" key="1">
    <source>
        <dbReference type="ARBA" id="ARBA00022443"/>
    </source>
</evidence>
<dbReference type="PANTHER" id="PTHR36167:SF4">
    <property type="entry name" value="FUNGAL N-TERMINAL DOMAIN-CONTAINING PROTEIN"/>
    <property type="match status" value="1"/>
</dbReference>
<dbReference type="InterPro" id="IPR039327">
    <property type="entry name" value="CON7-like"/>
</dbReference>
<evidence type="ECO:0000256" key="2">
    <source>
        <dbReference type="PROSITE-ProRule" id="PRU00192"/>
    </source>
</evidence>
<dbReference type="EMBL" id="JH767558">
    <property type="protein sequence ID" value="EON62267.1"/>
    <property type="molecule type" value="Genomic_DNA"/>
</dbReference>
<feature type="compositionally biased region" description="Polar residues" evidence="3">
    <location>
        <begin position="552"/>
        <end position="572"/>
    </location>
</feature>
<name>R7YK14_CONA1</name>
<gene>
    <name evidence="5" type="ORF">W97_01488</name>
</gene>
<reference evidence="6" key="1">
    <citation type="submission" date="2012-06" db="EMBL/GenBank/DDBJ databases">
        <title>The genome sequence of Coniosporium apollinis CBS 100218.</title>
        <authorList>
            <consortium name="The Broad Institute Genome Sequencing Platform"/>
            <person name="Cuomo C."/>
            <person name="Gorbushina A."/>
            <person name="Noack S."/>
            <person name="Walker B."/>
            <person name="Young S.K."/>
            <person name="Zeng Q."/>
            <person name="Gargeya S."/>
            <person name="Fitzgerald M."/>
            <person name="Haas B."/>
            <person name="Abouelleil A."/>
            <person name="Alvarado L."/>
            <person name="Arachchi H.M."/>
            <person name="Berlin A.M."/>
            <person name="Chapman S.B."/>
            <person name="Goldberg J."/>
            <person name="Griggs A."/>
            <person name="Gujja S."/>
            <person name="Hansen M."/>
            <person name="Howarth C."/>
            <person name="Imamovic A."/>
            <person name="Larimer J."/>
            <person name="McCowan C."/>
            <person name="Montmayeur A."/>
            <person name="Murphy C."/>
            <person name="Neiman D."/>
            <person name="Pearson M."/>
            <person name="Priest M."/>
            <person name="Roberts A."/>
            <person name="Saif S."/>
            <person name="Shea T."/>
            <person name="Sisk P."/>
            <person name="Sykes S."/>
            <person name="Wortman J."/>
            <person name="Nusbaum C."/>
            <person name="Birren B."/>
        </authorList>
    </citation>
    <scope>NUCLEOTIDE SEQUENCE [LARGE SCALE GENOMIC DNA]</scope>
    <source>
        <strain evidence="6">CBS 100218</strain>
    </source>
</reference>
<dbReference type="SMART" id="SM00326">
    <property type="entry name" value="SH3"/>
    <property type="match status" value="2"/>
</dbReference>
<sequence length="656" mass="71304">MADPLSVVASIVGIAGAGIQLSTTLYTYAETAFYADKSLQDIARDVSLTSSVLGQLGELIKQDKQAKLCSENALKTADEAVTGCRAVFTEIDTALQKSLKKTGDGKAAVSKLQRLKWPLVEPKMKLLQGNLDRLKSTLLLMLNVLAYAKKLKEENPLAEEQRVCIQRLIQVNQESTAKFEQLEKLLSQQSLAKATPSPGVQTAVLAPPTPPPSNSSPVSSLERTQCLCGKPFQAGTLHFTERDIMNCLFWVNTVRKAIHNVQSPSPGDTLPTEEQICSKFLEACRMGHDVLRLFVESENAQSTGATNINNTEPPQQKVDLHEMGHWLGQLHEFGYECGVDGIKPAAPTQLAKCIEERSAGSNASARSDTAVTTHLNETRSGKAPKFLVRALCEYKGGHGDLQFQFDDIITILECPPGVSWYQGSLRGTEGRVPSHLVQALHNEHLVQATYDFKYAKDGWLCPRKGDIIRVLGGQGGVWKGSLRGQVGLFSANATVKINAPAPPTSKPPHTVLAIPGPSMERPKAKGRSSGSSGDLPIKFSSQYSDLRRCPPSKTTVSQPSVKTSGDTGSSKPSIDLLSDERRQRLNSPESRMKTAQQLARGWALGDREPTPAVNLSRSSKPKPAQIRESHSEQEGDTAGADPVDLLLRDWTTLYQT</sequence>
<dbReference type="eggNOG" id="ENOG502SVHP">
    <property type="taxonomic scope" value="Eukaryota"/>
</dbReference>
<evidence type="ECO:0000313" key="6">
    <source>
        <dbReference type="Proteomes" id="UP000016924"/>
    </source>
</evidence>
<keyword evidence="1 2" id="KW-0728">SH3 domain</keyword>
<feature type="region of interest" description="Disordered" evidence="3">
    <location>
        <begin position="498"/>
        <end position="643"/>
    </location>
</feature>
<organism evidence="5 6">
    <name type="scientific">Coniosporium apollinis (strain CBS 100218)</name>
    <name type="common">Rock-inhabiting black yeast</name>
    <dbReference type="NCBI Taxonomy" id="1168221"/>
    <lineage>
        <taxon>Eukaryota</taxon>
        <taxon>Fungi</taxon>
        <taxon>Dikarya</taxon>
        <taxon>Ascomycota</taxon>
        <taxon>Pezizomycotina</taxon>
        <taxon>Dothideomycetes</taxon>
        <taxon>Dothideomycetes incertae sedis</taxon>
        <taxon>Coniosporium</taxon>
    </lineage>
</organism>
<dbReference type="Proteomes" id="UP000016924">
    <property type="component" value="Unassembled WGS sequence"/>
</dbReference>
<dbReference type="STRING" id="1168221.R7YK14"/>
<dbReference type="HOGENOM" id="CLU_417965_0_0_1"/>
<feature type="region of interest" description="Disordered" evidence="3">
    <location>
        <begin position="197"/>
        <end position="220"/>
    </location>
</feature>
<dbReference type="SUPFAM" id="SSF50044">
    <property type="entry name" value="SH3-domain"/>
    <property type="match status" value="2"/>
</dbReference>
<evidence type="ECO:0000313" key="5">
    <source>
        <dbReference type="EMBL" id="EON62267.1"/>
    </source>
</evidence>
<keyword evidence="6" id="KW-1185">Reference proteome</keyword>
<dbReference type="GeneID" id="19898799"/>
<dbReference type="PANTHER" id="PTHR36167">
    <property type="entry name" value="C2H2 FINGER DOMAIN TRANSCRIPTION FACTOR (EUROFUNG)-RELATED"/>
    <property type="match status" value="1"/>
</dbReference>
<protein>
    <recommendedName>
        <fullName evidence="4">SH3 domain-containing protein</fullName>
    </recommendedName>
</protein>
<feature type="domain" description="SH3" evidence="4">
    <location>
        <begin position="383"/>
        <end position="442"/>
    </location>
</feature>
<dbReference type="AlphaFoldDB" id="R7YK14"/>
<dbReference type="GO" id="GO:0006355">
    <property type="term" value="P:regulation of DNA-templated transcription"/>
    <property type="evidence" value="ECO:0007669"/>
    <property type="project" value="InterPro"/>
</dbReference>
<evidence type="ECO:0000259" key="4">
    <source>
        <dbReference type="PROSITE" id="PS50002"/>
    </source>
</evidence>
<dbReference type="RefSeq" id="XP_007777584.1">
    <property type="nucleotide sequence ID" value="XM_007779394.1"/>
</dbReference>
<feature type="compositionally biased region" description="Polar residues" evidence="3">
    <location>
        <begin position="585"/>
        <end position="597"/>
    </location>
</feature>
<dbReference type="InterPro" id="IPR001452">
    <property type="entry name" value="SH3_domain"/>
</dbReference>
<dbReference type="PROSITE" id="PS50002">
    <property type="entry name" value="SH3"/>
    <property type="match status" value="1"/>
</dbReference>
<dbReference type="Pfam" id="PF07653">
    <property type="entry name" value="SH3_2"/>
    <property type="match status" value="1"/>
</dbReference>
<dbReference type="OrthoDB" id="5431013at2759"/>
<proteinExistence type="predicted"/>